<gene>
    <name evidence="2" type="ORF">MATL_G00115040</name>
</gene>
<organism evidence="2 3">
    <name type="scientific">Megalops atlanticus</name>
    <name type="common">Tarpon</name>
    <name type="synonym">Clupea gigantea</name>
    <dbReference type="NCBI Taxonomy" id="7932"/>
    <lineage>
        <taxon>Eukaryota</taxon>
        <taxon>Metazoa</taxon>
        <taxon>Chordata</taxon>
        <taxon>Craniata</taxon>
        <taxon>Vertebrata</taxon>
        <taxon>Euteleostomi</taxon>
        <taxon>Actinopterygii</taxon>
        <taxon>Neopterygii</taxon>
        <taxon>Teleostei</taxon>
        <taxon>Elopiformes</taxon>
        <taxon>Megalopidae</taxon>
        <taxon>Megalops</taxon>
    </lineage>
</organism>
<name>A0A9D3T7S7_MEGAT</name>
<accession>A0A9D3T7S7</accession>
<comment type="caution">
    <text evidence="2">The sequence shown here is derived from an EMBL/GenBank/DDBJ whole genome shotgun (WGS) entry which is preliminary data.</text>
</comment>
<evidence type="ECO:0000256" key="1">
    <source>
        <dbReference type="SAM" id="MobiDB-lite"/>
    </source>
</evidence>
<reference evidence="2" key="1">
    <citation type="submission" date="2021-01" db="EMBL/GenBank/DDBJ databases">
        <authorList>
            <person name="Zahm M."/>
            <person name="Roques C."/>
            <person name="Cabau C."/>
            <person name="Klopp C."/>
            <person name="Donnadieu C."/>
            <person name="Jouanno E."/>
            <person name="Lampietro C."/>
            <person name="Louis A."/>
            <person name="Herpin A."/>
            <person name="Echchiki A."/>
            <person name="Berthelot C."/>
            <person name="Parey E."/>
            <person name="Roest-Crollius H."/>
            <person name="Braasch I."/>
            <person name="Postlethwait J."/>
            <person name="Bobe J."/>
            <person name="Montfort J."/>
            <person name="Bouchez O."/>
            <person name="Begum T."/>
            <person name="Mejri S."/>
            <person name="Adams A."/>
            <person name="Chen W.-J."/>
            <person name="Guiguen Y."/>
        </authorList>
    </citation>
    <scope>NUCLEOTIDE SEQUENCE</scope>
    <source>
        <strain evidence="2">YG-15Mar2019-1</strain>
        <tissue evidence="2">Brain</tissue>
    </source>
</reference>
<evidence type="ECO:0000313" key="2">
    <source>
        <dbReference type="EMBL" id="KAG7470548.1"/>
    </source>
</evidence>
<keyword evidence="3" id="KW-1185">Reference proteome</keyword>
<dbReference type="EMBL" id="JAFDVH010000009">
    <property type="protein sequence ID" value="KAG7470548.1"/>
    <property type="molecule type" value="Genomic_DNA"/>
</dbReference>
<protein>
    <submittedName>
        <fullName evidence="2">Uncharacterized protein</fullName>
    </submittedName>
</protein>
<sequence>MSILQTWFHSSDFLPLKQRQVPHSGRLKPHPAGAPAFAISTPTRSQQHPPADAPRSFTARGNALASRVNTDCQPWVIETKLHFRE</sequence>
<feature type="region of interest" description="Disordered" evidence="1">
    <location>
        <begin position="22"/>
        <end position="56"/>
    </location>
</feature>
<dbReference type="AlphaFoldDB" id="A0A9D3T7S7"/>
<evidence type="ECO:0000313" key="3">
    <source>
        <dbReference type="Proteomes" id="UP001046870"/>
    </source>
</evidence>
<dbReference type="Proteomes" id="UP001046870">
    <property type="component" value="Chromosome 9"/>
</dbReference>
<proteinExistence type="predicted"/>